<organism evidence="17 18">
    <name type="scientific">Synaphobranchus kaupii</name>
    <name type="common">Kaup's arrowtooth eel</name>
    <dbReference type="NCBI Taxonomy" id="118154"/>
    <lineage>
        <taxon>Eukaryota</taxon>
        <taxon>Metazoa</taxon>
        <taxon>Chordata</taxon>
        <taxon>Craniata</taxon>
        <taxon>Vertebrata</taxon>
        <taxon>Euteleostomi</taxon>
        <taxon>Actinopterygii</taxon>
        <taxon>Neopterygii</taxon>
        <taxon>Teleostei</taxon>
        <taxon>Anguilliformes</taxon>
        <taxon>Synaphobranchidae</taxon>
        <taxon>Synaphobranchus</taxon>
    </lineage>
</organism>
<evidence type="ECO:0000256" key="14">
    <source>
        <dbReference type="SAM" id="MobiDB-lite"/>
    </source>
</evidence>
<feature type="domain" description="USP" evidence="15">
    <location>
        <begin position="379"/>
        <end position="696"/>
    </location>
</feature>
<dbReference type="SMART" id="SM01052">
    <property type="entry name" value="CAP_GLY"/>
    <property type="match status" value="1"/>
</dbReference>
<evidence type="ECO:0000256" key="10">
    <source>
        <dbReference type="ARBA" id="ARBA00022786"/>
    </source>
</evidence>
<comment type="subcellular location">
    <subcellularLocation>
        <location evidence="2">Cytoplasm</location>
        <location evidence="2">Cytoskeleton</location>
        <location evidence="2">Microtubule organizing center</location>
        <location evidence="2">Centrosome</location>
    </subcellularLocation>
    <subcellularLocation>
        <location evidence="3">Cytoplasm</location>
        <location evidence="3">Perinuclear region</location>
    </subcellularLocation>
</comment>
<dbReference type="Gene3D" id="3.90.70.10">
    <property type="entry name" value="Cysteine proteinases"/>
    <property type="match status" value="1"/>
</dbReference>
<evidence type="ECO:0000313" key="17">
    <source>
        <dbReference type="EMBL" id="KAJ8361297.1"/>
    </source>
</evidence>
<dbReference type="GO" id="GO:0048471">
    <property type="term" value="C:perinuclear region of cytoplasm"/>
    <property type="evidence" value="ECO:0007669"/>
    <property type="project" value="UniProtKB-SubCell"/>
</dbReference>
<dbReference type="InterPro" id="IPR036859">
    <property type="entry name" value="CAP-Gly_dom_sf"/>
</dbReference>
<accession>A0A9Q1FLN0</accession>
<evidence type="ECO:0000256" key="12">
    <source>
        <dbReference type="ARBA" id="ARBA00022807"/>
    </source>
</evidence>
<feature type="domain" description="CAP-Gly" evidence="16">
    <location>
        <begin position="280"/>
        <end position="323"/>
    </location>
</feature>
<evidence type="ECO:0000256" key="3">
    <source>
        <dbReference type="ARBA" id="ARBA00004556"/>
    </source>
</evidence>
<name>A0A9Q1FLN0_SYNKA</name>
<dbReference type="EC" id="3.4.19.12" evidence="5"/>
<keyword evidence="8" id="KW-0645">Protease</keyword>
<keyword evidence="9" id="KW-0479">Metal-binding</keyword>
<evidence type="ECO:0000259" key="16">
    <source>
        <dbReference type="PROSITE" id="PS50245"/>
    </source>
</evidence>
<proteinExistence type="inferred from homology"/>
<gene>
    <name evidence="17" type="ORF">SKAU_G00178220</name>
</gene>
<keyword evidence="18" id="KW-1185">Reference proteome</keyword>
<dbReference type="PROSITE" id="PS50235">
    <property type="entry name" value="USP_3"/>
    <property type="match status" value="1"/>
</dbReference>
<keyword evidence="6" id="KW-0963">Cytoplasm</keyword>
<sequence length="757" mass="83423">MPAVTQPTWSLSAEANARTVQQVQVEPRLGVQMERKEEQKDRFFIVTRGKARSSHKGASKGCIGRVDTETPRGELVCQLFGSSGSCKGGGVVKREDAYPLSRHQAQLLLFVLPAQKRLELLCNPQLFGAICDLAQDDLVMVKHKRGLQPGLVKNLMQIGRRENPSDLLMLGFEVELLDTDQKSSPKKQPPLPLVSAGDIIQKGLRSSSSTPTGISTRAISRIRSLPNLRSRSGQVGGSSQKVSRAPALHSPLEVGSMVEVEAEAEGEGGVTVYGVMRWMGVPEEQTDDWAGLELDYEVSGCTDGTFGGQRYFICKGNRALFVPLSACRADRRFQSLPAEEVRPQYYELPPDLPLDEEGVEDAPPIPESEALSLLEGRMKGIQGHYNSCYLDATLFSLFSSSMTLDSLCQCTADTGGELLHILRKRIINRLRRQGFVPAEGVMSFRKQLGCNSFMTEEKDPEEFITLLLQRVLHVEPLLKIRSGSEMTQDAYTFQIILDREQMGPIPTVQQLLDSSFLSCDLKFEEVPACLMVQMPRFGKGYKMFPWILPSTELDITDLLHNAPRECFLCGRRAELECVGCLRDRKLQPGRIKQYCVTCSTQVHSHPLRQDHAPRKLAVPADVPAGDPTPRQVLELFAVLCINTSHYVSFVKFGPAPPLLALLRQHGRPLWGRLDWLQCSRGQGMPRGGGLPVTARGGPCHRARQHRRSGKEAPAGLLHVPVPAPGPANTDNGAKSPNITSTGDHAKSASQHRAKSPI</sequence>
<keyword evidence="13" id="KW-0862">Zinc</keyword>
<evidence type="ECO:0000256" key="7">
    <source>
        <dbReference type="ARBA" id="ARBA00022553"/>
    </source>
</evidence>
<feature type="compositionally biased region" description="Basic residues" evidence="14">
    <location>
        <begin position="698"/>
        <end position="708"/>
    </location>
</feature>
<keyword evidence="10" id="KW-0833">Ubl conjugation pathway</keyword>
<dbReference type="AlphaFoldDB" id="A0A9Q1FLN0"/>
<comment type="catalytic activity">
    <reaction evidence="1">
        <text>Thiol-dependent hydrolysis of ester, thioester, amide, peptide and isopeptide bonds formed by the C-terminal Gly of ubiquitin (a 76-residue protein attached to proteins as an intracellular targeting signal).</text>
        <dbReference type="EC" id="3.4.19.12"/>
    </reaction>
</comment>
<dbReference type="Gene3D" id="2.30.30.190">
    <property type="entry name" value="CAP Gly-rich-like domain"/>
    <property type="match status" value="1"/>
</dbReference>
<dbReference type="InterPro" id="IPR038765">
    <property type="entry name" value="Papain-like_cys_pep_sf"/>
</dbReference>
<evidence type="ECO:0000256" key="6">
    <source>
        <dbReference type="ARBA" id="ARBA00022490"/>
    </source>
</evidence>
<dbReference type="GO" id="GO:0004843">
    <property type="term" value="F:cysteine-type deubiquitinase activity"/>
    <property type="evidence" value="ECO:0007669"/>
    <property type="project" value="UniProtKB-EC"/>
</dbReference>
<feature type="region of interest" description="Disordered" evidence="14">
    <location>
        <begin position="684"/>
        <end position="757"/>
    </location>
</feature>
<keyword evidence="12" id="KW-0788">Thiol protease</keyword>
<dbReference type="InterPro" id="IPR000938">
    <property type="entry name" value="CAP-Gly_domain"/>
</dbReference>
<evidence type="ECO:0000256" key="2">
    <source>
        <dbReference type="ARBA" id="ARBA00004300"/>
    </source>
</evidence>
<dbReference type="Pfam" id="PF01302">
    <property type="entry name" value="CAP_GLY"/>
    <property type="match status" value="1"/>
</dbReference>
<evidence type="ECO:0000256" key="11">
    <source>
        <dbReference type="ARBA" id="ARBA00022801"/>
    </source>
</evidence>
<dbReference type="SUPFAM" id="SSF74924">
    <property type="entry name" value="Cap-Gly domain"/>
    <property type="match status" value="1"/>
</dbReference>
<evidence type="ECO:0000256" key="5">
    <source>
        <dbReference type="ARBA" id="ARBA00012759"/>
    </source>
</evidence>
<evidence type="ECO:0000259" key="15">
    <source>
        <dbReference type="PROSITE" id="PS50235"/>
    </source>
</evidence>
<feature type="compositionally biased region" description="Polar residues" evidence="14">
    <location>
        <begin position="728"/>
        <end position="748"/>
    </location>
</feature>
<keyword evidence="11" id="KW-0378">Hydrolase</keyword>
<dbReference type="PANTHER" id="PTHR11830">
    <property type="entry name" value="40S RIBOSOMAL PROTEIN S3A"/>
    <property type="match status" value="1"/>
</dbReference>
<dbReference type="PROSITE" id="PS50245">
    <property type="entry name" value="CAP_GLY_2"/>
    <property type="match status" value="1"/>
</dbReference>
<evidence type="ECO:0000256" key="8">
    <source>
        <dbReference type="ARBA" id="ARBA00022670"/>
    </source>
</evidence>
<evidence type="ECO:0000256" key="9">
    <source>
        <dbReference type="ARBA" id="ARBA00022723"/>
    </source>
</evidence>
<evidence type="ECO:0000256" key="13">
    <source>
        <dbReference type="ARBA" id="ARBA00022833"/>
    </source>
</evidence>
<keyword evidence="7" id="KW-0597">Phosphoprotein</keyword>
<dbReference type="SUPFAM" id="SSF54001">
    <property type="entry name" value="Cysteine proteinases"/>
    <property type="match status" value="1"/>
</dbReference>
<comment type="similarity">
    <text evidence="4">Belongs to the peptidase C19 family.</text>
</comment>
<dbReference type="InterPro" id="IPR018200">
    <property type="entry name" value="USP_CS"/>
</dbReference>
<evidence type="ECO:0000256" key="1">
    <source>
        <dbReference type="ARBA" id="ARBA00000707"/>
    </source>
</evidence>
<dbReference type="InterPro" id="IPR028889">
    <property type="entry name" value="USP"/>
</dbReference>
<dbReference type="EMBL" id="JAINUF010000005">
    <property type="protein sequence ID" value="KAJ8361297.1"/>
    <property type="molecule type" value="Genomic_DNA"/>
</dbReference>
<dbReference type="GO" id="GO:0006508">
    <property type="term" value="P:proteolysis"/>
    <property type="evidence" value="ECO:0007669"/>
    <property type="project" value="UniProtKB-KW"/>
</dbReference>
<dbReference type="PROSITE" id="PS00972">
    <property type="entry name" value="USP_1"/>
    <property type="match status" value="1"/>
</dbReference>
<comment type="caution">
    <text evidence="17">The sequence shown here is derived from an EMBL/GenBank/DDBJ whole genome shotgun (WGS) entry which is preliminary data.</text>
</comment>
<evidence type="ECO:0000256" key="4">
    <source>
        <dbReference type="ARBA" id="ARBA00009085"/>
    </source>
</evidence>
<dbReference type="GO" id="GO:0005813">
    <property type="term" value="C:centrosome"/>
    <property type="evidence" value="ECO:0007669"/>
    <property type="project" value="UniProtKB-SubCell"/>
</dbReference>
<reference evidence="17" key="1">
    <citation type="journal article" date="2023" name="Science">
        <title>Genome structures resolve the early diversification of teleost fishes.</title>
        <authorList>
            <person name="Parey E."/>
            <person name="Louis A."/>
            <person name="Montfort J."/>
            <person name="Bouchez O."/>
            <person name="Roques C."/>
            <person name="Iampietro C."/>
            <person name="Lluch J."/>
            <person name="Castinel A."/>
            <person name="Donnadieu C."/>
            <person name="Desvignes T."/>
            <person name="Floi Bucao C."/>
            <person name="Jouanno E."/>
            <person name="Wen M."/>
            <person name="Mejri S."/>
            <person name="Dirks R."/>
            <person name="Jansen H."/>
            <person name="Henkel C."/>
            <person name="Chen W.J."/>
            <person name="Zahm M."/>
            <person name="Cabau C."/>
            <person name="Klopp C."/>
            <person name="Thompson A.W."/>
            <person name="Robinson-Rechavi M."/>
            <person name="Braasch I."/>
            <person name="Lecointre G."/>
            <person name="Bobe J."/>
            <person name="Postlethwait J.H."/>
            <person name="Berthelot C."/>
            <person name="Roest Crollius H."/>
            <person name="Guiguen Y."/>
        </authorList>
    </citation>
    <scope>NUCLEOTIDE SEQUENCE</scope>
    <source>
        <strain evidence="17">WJC10195</strain>
    </source>
</reference>
<dbReference type="Proteomes" id="UP001152622">
    <property type="component" value="Chromosome 5"/>
</dbReference>
<protein>
    <recommendedName>
        <fullName evidence="5">ubiquitinyl hydrolase 1</fullName>
        <ecNumber evidence="5">3.4.19.12</ecNumber>
    </recommendedName>
</protein>
<evidence type="ECO:0000313" key="18">
    <source>
        <dbReference type="Proteomes" id="UP001152622"/>
    </source>
</evidence>
<dbReference type="OrthoDB" id="6287070at2759"/>
<dbReference type="GO" id="GO:0046872">
    <property type="term" value="F:metal ion binding"/>
    <property type="evidence" value="ECO:0007669"/>
    <property type="project" value="UniProtKB-KW"/>
</dbReference>